<gene>
    <name evidence="1" type="ORF">SAMN05192554_102285</name>
</gene>
<dbReference type="Proteomes" id="UP000199370">
    <property type="component" value="Unassembled WGS sequence"/>
</dbReference>
<keyword evidence="2" id="KW-1185">Reference proteome</keyword>
<evidence type="ECO:0000313" key="1">
    <source>
        <dbReference type="EMBL" id="SDM45713.1"/>
    </source>
</evidence>
<dbReference type="STRING" id="996166.SAMN05192554_102285"/>
<dbReference type="RefSeq" id="WP_175526355.1">
    <property type="nucleotide sequence ID" value="NZ_FNIA01000002.1"/>
</dbReference>
<reference evidence="1 2" key="1">
    <citation type="submission" date="2016-10" db="EMBL/GenBank/DDBJ databases">
        <authorList>
            <person name="de Groot N.N."/>
        </authorList>
    </citation>
    <scope>NUCLEOTIDE SEQUENCE [LARGE SCALE GENOMIC DNA]</scope>
    <source>
        <strain evidence="2">EB21,IBRC-M 10013,KCTC 4048</strain>
    </source>
</reference>
<dbReference type="EMBL" id="FNIA01000002">
    <property type="protein sequence ID" value="SDM45713.1"/>
    <property type="molecule type" value="Genomic_DNA"/>
</dbReference>
<dbReference type="OrthoDB" id="198910at2157"/>
<dbReference type="AlphaFoldDB" id="A0A1G9TDF2"/>
<protein>
    <submittedName>
        <fullName evidence="1">Uncharacterized protein</fullName>
    </submittedName>
</protein>
<evidence type="ECO:0000313" key="2">
    <source>
        <dbReference type="Proteomes" id="UP000199370"/>
    </source>
</evidence>
<name>A0A1G9TDF2_9EURY</name>
<organism evidence="1 2">
    <name type="scientific">Haloarchaeobius iranensis</name>
    <dbReference type="NCBI Taxonomy" id="996166"/>
    <lineage>
        <taxon>Archaea</taxon>
        <taxon>Methanobacteriati</taxon>
        <taxon>Methanobacteriota</taxon>
        <taxon>Stenosarchaea group</taxon>
        <taxon>Halobacteria</taxon>
        <taxon>Halobacteriales</taxon>
        <taxon>Halorubellaceae</taxon>
        <taxon>Haloarchaeobius</taxon>
    </lineage>
</organism>
<accession>A0A1G9TDF2</accession>
<sequence>MLDQLTAACEGCDRPLDGDQLMLTMRTDAGTRRAYECGCGAVTVTVVRED</sequence>
<proteinExistence type="predicted"/>